<evidence type="ECO:0000313" key="3">
    <source>
        <dbReference type="Proteomes" id="UP000789572"/>
    </source>
</evidence>
<sequence length="214" mass="24450">MSQQPSQSWNYQQYEESGQRQQQRHTASSVTDQAYYWDGSKYVYYQNLQAGLQFRQGQSLLNHSRLPTGMFTSGGLPTDSISQSTNVPQMPTYIGNPSQQPSDVLLPQQNLFTQQQQYQQQSLSQYSRQPTQSQRELVRQNSVQNMVGVVPVEPLDYTQSQIYPTEIIPHLFSSQSNIQQTSLLEDNVGQLGNGRLRQFSRMETDEQSTQSIAI</sequence>
<feature type="region of interest" description="Disordered" evidence="1">
    <location>
        <begin position="71"/>
        <end position="104"/>
    </location>
</feature>
<keyword evidence="3" id="KW-1185">Reference proteome</keyword>
<organism evidence="2 3">
    <name type="scientific">Paraglomus occultum</name>
    <dbReference type="NCBI Taxonomy" id="144539"/>
    <lineage>
        <taxon>Eukaryota</taxon>
        <taxon>Fungi</taxon>
        <taxon>Fungi incertae sedis</taxon>
        <taxon>Mucoromycota</taxon>
        <taxon>Glomeromycotina</taxon>
        <taxon>Glomeromycetes</taxon>
        <taxon>Paraglomerales</taxon>
        <taxon>Paraglomeraceae</taxon>
        <taxon>Paraglomus</taxon>
    </lineage>
</organism>
<feature type="compositionally biased region" description="Low complexity" evidence="1">
    <location>
        <begin position="11"/>
        <end position="21"/>
    </location>
</feature>
<name>A0A9N9B4Z1_9GLOM</name>
<protein>
    <submittedName>
        <fullName evidence="2">1419_t:CDS:1</fullName>
    </submittedName>
</protein>
<reference evidence="2" key="1">
    <citation type="submission" date="2021-06" db="EMBL/GenBank/DDBJ databases">
        <authorList>
            <person name="Kallberg Y."/>
            <person name="Tangrot J."/>
            <person name="Rosling A."/>
        </authorList>
    </citation>
    <scope>NUCLEOTIDE SEQUENCE</scope>
    <source>
        <strain evidence="2">IA702</strain>
    </source>
</reference>
<feature type="compositionally biased region" description="Polar residues" evidence="1">
    <location>
        <begin position="79"/>
        <end position="102"/>
    </location>
</feature>
<dbReference type="AlphaFoldDB" id="A0A9N9B4Z1"/>
<dbReference type="OrthoDB" id="10578991at2759"/>
<dbReference type="EMBL" id="CAJVPJ010000770">
    <property type="protein sequence ID" value="CAG8555333.1"/>
    <property type="molecule type" value="Genomic_DNA"/>
</dbReference>
<accession>A0A9N9B4Z1</accession>
<proteinExistence type="predicted"/>
<dbReference type="Proteomes" id="UP000789572">
    <property type="component" value="Unassembled WGS sequence"/>
</dbReference>
<gene>
    <name evidence="2" type="ORF">POCULU_LOCUS5233</name>
</gene>
<comment type="caution">
    <text evidence="2">The sequence shown here is derived from an EMBL/GenBank/DDBJ whole genome shotgun (WGS) entry which is preliminary data.</text>
</comment>
<evidence type="ECO:0000256" key="1">
    <source>
        <dbReference type="SAM" id="MobiDB-lite"/>
    </source>
</evidence>
<evidence type="ECO:0000313" key="2">
    <source>
        <dbReference type="EMBL" id="CAG8555333.1"/>
    </source>
</evidence>
<feature type="compositionally biased region" description="Polar residues" evidence="1">
    <location>
        <begin position="1"/>
        <end position="10"/>
    </location>
</feature>
<feature type="non-terminal residue" evidence="2">
    <location>
        <position position="1"/>
    </location>
</feature>
<feature type="region of interest" description="Disordered" evidence="1">
    <location>
        <begin position="1"/>
        <end position="30"/>
    </location>
</feature>